<dbReference type="InterPro" id="IPR050523">
    <property type="entry name" value="AKR_Detox_Biosynth"/>
</dbReference>
<dbReference type="GO" id="GO:0005829">
    <property type="term" value="C:cytosol"/>
    <property type="evidence" value="ECO:0007669"/>
    <property type="project" value="TreeGrafter"/>
</dbReference>
<dbReference type="PANTHER" id="PTHR43364">
    <property type="entry name" value="NADH-SPECIFIC METHYLGLYOXAL REDUCTASE-RELATED"/>
    <property type="match status" value="1"/>
</dbReference>
<dbReference type="EMBL" id="CAJOAY010004530">
    <property type="protein sequence ID" value="CAF4073391.1"/>
    <property type="molecule type" value="Genomic_DNA"/>
</dbReference>
<name>A0A819THU3_9BILA</name>
<protein>
    <recommendedName>
        <fullName evidence="3">NADP-dependent oxidoreductase domain-containing protein</fullName>
    </recommendedName>
</protein>
<dbReference type="Pfam" id="PF00248">
    <property type="entry name" value="Aldo_ket_red"/>
    <property type="match status" value="1"/>
</dbReference>
<reference evidence="4" key="1">
    <citation type="submission" date="2021-02" db="EMBL/GenBank/DDBJ databases">
        <authorList>
            <person name="Nowell W R."/>
        </authorList>
    </citation>
    <scope>NUCLEOTIDE SEQUENCE</scope>
</reference>
<accession>A0A819THU3</accession>
<evidence type="ECO:0000256" key="1">
    <source>
        <dbReference type="ARBA" id="ARBA00023002"/>
    </source>
</evidence>
<dbReference type="Gene3D" id="3.20.20.100">
    <property type="entry name" value="NADP-dependent oxidoreductase domain"/>
    <property type="match status" value="1"/>
</dbReference>
<dbReference type="PANTHER" id="PTHR43364:SF4">
    <property type="entry name" value="NAD(P)-LINKED OXIDOREDUCTASE SUPERFAMILY PROTEIN"/>
    <property type="match status" value="1"/>
</dbReference>
<dbReference type="AlphaFoldDB" id="A0A819THU3"/>
<sequence>MQYQKIGHTDIEISRIILGCGSFGGIGSAPEFFGQGENEEQSHEILDAAVRLGITTFDTADAYGGGRSE</sequence>
<dbReference type="InterPro" id="IPR036812">
    <property type="entry name" value="NAD(P)_OxRdtase_dom_sf"/>
</dbReference>
<evidence type="ECO:0000256" key="2">
    <source>
        <dbReference type="ARBA" id="ARBA00038157"/>
    </source>
</evidence>
<dbReference type="GO" id="GO:0016491">
    <property type="term" value="F:oxidoreductase activity"/>
    <property type="evidence" value="ECO:0007669"/>
    <property type="project" value="UniProtKB-KW"/>
</dbReference>
<feature type="non-terminal residue" evidence="4">
    <location>
        <position position="69"/>
    </location>
</feature>
<evidence type="ECO:0000259" key="3">
    <source>
        <dbReference type="Pfam" id="PF00248"/>
    </source>
</evidence>
<dbReference type="Proteomes" id="UP000663881">
    <property type="component" value="Unassembled WGS sequence"/>
</dbReference>
<dbReference type="SUPFAM" id="SSF51430">
    <property type="entry name" value="NAD(P)-linked oxidoreductase"/>
    <property type="match status" value="1"/>
</dbReference>
<feature type="domain" description="NADP-dependent oxidoreductase" evidence="3">
    <location>
        <begin position="16"/>
        <end position="69"/>
    </location>
</feature>
<organism evidence="4 5">
    <name type="scientific">Adineta steineri</name>
    <dbReference type="NCBI Taxonomy" id="433720"/>
    <lineage>
        <taxon>Eukaryota</taxon>
        <taxon>Metazoa</taxon>
        <taxon>Spiralia</taxon>
        <taxon>Gnathifera</taxon>
        <taxon>Rotifera</taxon>
        <taxon>Eurotatoria</taxon>
        <taxon>Bdelloidea</taxon>
        <taxon>Adinetida</taxon>
        <taxon>Adinetidae</taxon>
        <taxon>Adineta</taxon>
    </lineage>
</organism>
<comment type="similarity">
    <text evidence="2">Belongs to the aldo/keto reductase family. Aldo/keto reductase 2 subfamily.</text>
</comment>
<evidence type="ECO:0000313" key="5">
    <source>
        <dbReference type="Proteomes" id="UP000663881"/>
    </source>
</evidence>
<comment type="caution">
    <text evidence="4">The sequence shown here is derived from an EMBL/GenBank/DDBJ whole genome shotgun (WGS) entry which is preliminary data.</text>
</comment>
<dbReference type="InterPro" id="IPR023210">
    <property type="entry name" value="NADP_OxRdtase_dom"/>
</dbReference>
<proteinExistence type="inferred from homology"/>
<evidence type="ECO:0000313" key="4">
    <source>
        <dbReference type="EMBL" id="CAF4073391.1"/>
    </source>
</evidence>
<keyword evidence="1" id="KW-0560">Oxidoreductase</keyword>
<gene>
    <name evidence="4" type="ORF">OKA104_LOCUS34116</name>
</gene>